<dbReference type="PROSITE" id="PS50075">
    <property type="entry name" value="CARRIER"/>
    <property type="match status" value="1"/>
</dbReference>
<organism evidence="4 5">
    <name type="scientific">Coniella lustricola</name>
    <dbReference type="NCBI Taxonomy" id="2025994"/>
    <lineage>
        <taxon>Eukaryota</taxon>
        <taxon>Fungi</taxon>
        <taxon>Dikarya</taxon>
        <taxon>Ascomycota</taxon>
        <taxon>Pezizomycotina</taxon>
        <taxon>Sordariomycetes</taxon>
        <taxon>Sordariomycetidae</taxon>
        <taxon>Diaporthales</taxon>
        <taxon>Schizoparmaceae</taxon>
        <taxon>Coniella</taxon>
    </lineage>
</organism>
<dbReference type="InterPro" id="IPR000873">
    <property type="entry name" value="AMP-dep_synth/lig_dom"/>
</dbReference>
<dbReference type="InterPro" id="IPR036736">
    <property type="entry name" value="ACP-like_sf"/>
</dbReference>
<gene>
    <name evidence="4" type="ORF">BD289DRAFT_410634</name>
</gene>
<name>A0A2T3A639_9PEZI</name>
<dbReference type="InterPro" id="IPR009081">
    <property type="entry name" value="PP-bd_ACP"/>
</dbReference>
<proteinExistence type="predicted"/>
<dbReference type="STRING" id="2025994.A0A2T3A639"/>
<keyword evidence="2" id="KW-0597">Phosphoprotein</keyword>
<dbReference type="InterPro" id="IPR036291">
    <property type="entry name" value="NAD(P)-bd_dom_sf"/>
</dbReference>
<dbReference type="Pfam" id="PF07993">
    <property type="entry name" value="NAD_binding_4"/>
    <property type="match status" value="1"/>
</dbReference>
<dbReference type="OrthoDB" id="429813at2759"/>
<dbReference type="PANTHER" id="PTHR43439">
    <property type="entry name" value="PHENYLACETATE-COENZYME A LIGASE"/>
    <property type="match status" value="1"/>
</dbReference>
<reference evidence="4 5" key="1">
    <citation type="journal article" date="2018" name="Mycol. Prog.">
        <title>Coniella lustricola, a new species from submerged detritus.</title>
        <authorList>
            <person name="Raudabaugh D.B."/>
            <person name="Iturriaga T."/>
            <person name="Carver A."/>
            <person name="Mondo S."/>
            <person name="Pangilinan J."/>
            <person name="Lipzen A."/>
            <person name="He G."/>
            <person name="Amirebrahimi M."/>
            <person name="Grigoriev I.V."/>
            <person name="Miller A.N."/>
        </authorList>
    </citation>
    <scope>NUCLEOTIDE SEQUENCE [LARGE SCALE GENOMIC DNA]</scope>
    <source>
        <strain evidence="4 5">B22-T-1</strain>
    </source>
</reference>
<evidence type="ECO:0000256" key="2">
    <source>
        <dbReference type="ARBA" id="ARBA00022553"/>
    </source>
</evidence>
<dbReference type="InterPro" id="IPR051414">
    <property type="entry name" value="Adenylate-forming_Reductase"/>
</dbReference>
<dbReference type="Pfam" id="PF23562">
    <property type="entry name" value="AMP-binding_C_3"/>
    <property type="match status" value="1"/>
</dbReference>
<accession>A0A2T3A639</accession>
<evidence type="ECO:0000313" key="5">
    <source>
        <dbReference type="Proteomes" id="UP000241462"/>
    </source>
</evidence>
<dbReference type="InParanoid" id="A0A2T3A639"/>
<keyword evidence="5" id="KW-1185">Reference proteome</keyword>
<keyword evidence="1" id="KW-0596">Phosphopantetheine</keyword>
<evidence type="ECO:0000256" key="1">
    <source>
        <dbReference type="ARBA" id="ARBA00022450"/>
    </source>
</evidence>
<dbReference type="Gene3D" id="1.10.1200.10">
    <property type="entry name" value="ACP-like"/>
    <property type="match status" value="1"/>
</dbReference>
<feature type="domain" description="Carrier" evidence="3">
    <location>
        <begin position="564"/>
        <end position="651"/>
    </location>
</feature>
<dbReference type="Pfam" id="PF00501">
    <property type="entry name" value="AMP-binding"/>
    <property type="match status" value="1"/>
</dbReference>
<dbReference type="Gene3D" id="3.40.50.720">
    <property type="entry name" value="NAD(P)-binding Rossmann-like Domain"/>
    <property type="match status" value="1"/>
</dbReference>
<dbReference type="InterPro" id="IPR020845">
    <property type="entry name" value="AMP-binding_CS"/>
</dbReference>
<dbReference type="PROSITE" id="PS00012">
    <property type="entry name" value="PHOSPHOPANTETHEINE"/>
    <property type="match status" value="1"/>
</dbReference>
<dbReference type="SUPFAM" id="SSF47336">
    <property type="entry name" value="ACP-like"/>
    <property type="match status" value="1"/>
</dbReference>
<dbReference type="InterPro" id="IPR042099">
    <property type="entry name" value="ANL_N_sf"/>
</dbReference>
<dbReference type="AlphaFoldDB" id="A0A2T3A639"/>
<sequence>MNGTTPRVRPFAKAKVNFVSTERVPDCLHSLPELVDYNAIHNADHTFCVQGKPGGQFDYFSHADFKIAVANCAEWIRSNVPLKELTGSDAMSKMAPVALFMQSDYGLVVHEFALLSLGIPPLVLSPRLPPVAIMHLLQVTSASALIVSERLSEPAKPALAILNSKGISTHVALPYNSFHEPGADVKTKGVFPPPQELDSVILLLHSSGTTGLPKPITLTHRNLLFAVNCHGFKTEEEAQALNASTLPLFHGFGLVAPGLSMSAGKPTVYPSTEGIPNAASIIDMIKRSKARSLMTVPFLLDDMVNDPEAVRVLASLDFVGTGGAMLGAGVGDRLAQEGVKLLNFYGTTETGPLSDTFVPKDGYDWKYFRMRSDVNFKIHELAPAEDGERRFRLTVFPYGGTEGIEIADQLIRNENFPETDFSAVGRDDDVIVLATGEKANPLILETMLSETPGVKSVVAFGENRFNLGVSIQPVQPLEKAEEEEAFKNAIWPVIVAAGHKMDAYSRIPSKDAIVLIPASTTIPRTDKGSIPRKEVYALLEAQINAVYEKLARGVDESIEPLKLATLEQDLKSLVQSHTRLQAAPDEWTIDDSLFDLGLDSLQGLQLRRALLAAANKTPALKGLDIEKFIPPAFLYMNPSVREMAAALKAPGSSDSSNGGDLAEAAAEVDRFVEQFSLTQDSATTAAKQPSTPDNAVVLLTGSSGSLGSHVLASLARNSSVQRVVVLQRKKSNPATASTLPTPPPAFDRTPLTSRGIALEADQWAKIVVLEADPSAEQLGVHPFAYTMLQTNITHMVHAAWPMNYLMRLPSFQTQFRFLQNLLQLAVSSKAAHKPRIVFVSSIAAVAKIALETGKPVQEIPVDSAQAACGIGYADGKLVCEKMLEAATEMFKEQIEVTSVRCGQMTGARQTGVWNAAEQIPMVLRSAQTVGCLPRLEGSLSWMPVDDAAAVVSEVLFNTSSNIAGNPIPLVQHLENPVRQPWSEMIEVLGTDLQGINKPAAPFEEWLELVAAAGENGADEESVPVKKLADFFRDFFRPMATGLVQLDTKVAQGQSSTLKNSVAVGAEEVRKSVKYWEKIGYLRKN</sequence>
<dbReference type="PROSITE" id="PS00455">
    <property type="entry name" value="AMP_BINDING"/>
    <property type="match status" value="1"/>
</dbReference>
<dbReference type="InterPro" id="IPR013120">
    <property type="entry name" value="FAR_NAD-bd"/>
</dbReference>
<protein>
    <recommendedName>
        <fullName evidence="3">Carrier domain-containing protein</fullName>
    </recommendedName>
</protein>
<dbReference type="Gene3D" id="3.40.50.12780">
    <property type="entry name" value="N-terminal domain of ligase-like"/>
    <property type="match status" value="1"/>
</dbReference>
<dbReference type="InterPro" id="IPR006162">
    <property type="entry name" value="Ppantetheine_attach_site"/>
</dbReference>
<dbReference type="Proteomes" id="UP000241462">
    <property type="component" value="Unassembled WGS sequence"/>
</dbReference>
<dbReference type="SUPFAM" id="SSF56801">
    <property type="entry name" value="Acetyl-CoA synthetase-like"/>
    <property type="match status" value="1"/>
</dbReference>
<dbReference type="EMBL" id="KZ678458">
    <property type="protein sequence ID" value="PSR83578.1"/>
    <property type="molecule type" value="Genomic_DNA"/>
</dbReference>
<dbReference type="SUPFAM" id="SSF51735">
    <property type="entry name" value="NAD(P)-binding Rossmann-fold domains"/>
    <property type="match status" value="1"/>
</dbReference>
<evidence type="ECO:0000259" key="3">
    <source>
        <dbReference type="PROSITE" id="PS50075"/>
    </source>
</evidence>
<evidence type="ECO:0000313" key="4">
    <source>
        <dbReference type="EMBL" id="PSR83578.1"/>
    </source>
</evidence>
<dbReference type="PANTHER" id="PTHR43439:SF2">
    <property type="entry name" value="ENZYME, PUTATIVE (JCVI)-RELATED"/>
    <property type="match status" value="1"/>
</dbReference>